<keyword evidence="3" id="KW-1185">Reference proteome</keyword>
<keyword evidence="1" id="KW-0812">Transmembrane</keyword>
<evidence type="ECO:0000313" key="2">
    <source>
        <dbReference type="EMBL" id="MBT2160484.1"/>
    </source>
</evidence>
<dbReference type="Proteomes" id="UP000740413">
    <property type="component" value="Unassembled WGS sequence"/>
</dbReference>
<evidence type="ECO:0000313" key="3">
    <source>
        <dbReference type="Proteomes" id="UP000740413"/>
    </source>
</evidence>
<keyword evidence="1" id="KW-1133">Transmembrane helix</keyword>
<protein>
    <submittedName>
        <fullName evidence="2">Uncharacterized protein</fullName>
    </submittedName>
</protein>
<name>A0ABS5WB96_9FLAO</name>
<reference evidence="3" key="1">
    <citation type="submission" date="2023-07" db="EMBL/GenBank/DDBJ databases">
        <title>Zobellia barbeyronii sp. nov., a new marine flavobacterium, isolated from green and red algae.</title>
        <authorList>
            <person name="Nedashkovskaya O.I."/>
            <person name="Otstavnykh N."/>
            <person name="Zhukova N."/>
            <person name="Guzev K."/>
            <person name="Chausova V."/>
            <person name="Tekutyeva L."/>
            <person name="Mikhailov V."/>
            <person name="Isaeva M."/>
        </authorList>
    </citation>
    <scope>NUCLEOTIDE SEQUENCE [LARGE SCALE GENOMIC DNA]</scope>
    <source>
        <strain evidence="3">KMM 6746</strain>
    </source>
</reference>
<gene>
    <name evidence="2" type="ORF">HW347_04355</name>
</gene>
<keyword evidence="1" id="KW-0472">Membrane</keyword>
<sequence>MKTTIVLIAALLVNAALIFSDSLFSLSKYIHPLVLLGMEVILLIIFVFHKIMRDFSKTIQMDFGILEVFISKKKRK</sequence>
<comment type="caution">
    <text evidence="2">The sequence shown here is derived from an EMBL/GenBank/DDBJ whole genome shotgun (WGS) entry which is preliminary data.</text>
</comment>
<feature type="transmembrane region" description="Helical" evidence="1">
    <location>
        <begin position="30"/>
        <end position="48"/>
    </location>
</feature>
<accession>A0ABS5WB96</accession>
<organism evidence="2 3">
    <name type="scientific">Zobellia barbeyronii</name>
    <dbReference type="NCBI Taxonomy" id="2748009"/>
    <lineage>
        <taxon>Bacteria</taxon>
        <taxon>Pseudomonadati</taxon>
        <taxon>Bacteroidota</taxon>
        <taxon>Flavobacteriia</taxon>
        <taxon>Flavobacteriales</taxon>
        <taxon>Flavobacteriaceae</taxon>
        <taxon>Zobellia</taxon>
    </lineage>
</organism>
<dbReference type="RefSeq" id="WP_214610688.1">
    <property type="nucleotide sequence ID" value="NZ_JACATN010000001.1"/>
</dbReference>
<dbReference type="EMBL" id="JACATN010000001">
    <property type="protein sequence ID" value="MBT2160484.1"/>
    <property type="molecule type" value="Genomic_DNA"/>
</dbReference>
<proteinExistence type="predicted"/>
<evidence type="ECO:0000256" key="1">
    <source>
        <dbReference type="SAM" id="Phobius"/>
    </source>
</evidence>